<sequence>MINNYLKLQYKLLTRHFKATGLPIVVAPLLFIGTSYLAYYLLLQYPVFGSYALLLSNFQLLFLLTEKNRNDFLKNTFSKKNFYTIRLVENGFVILPTMAIFLFLGLWLYGAALIALALVFAFLIFKAFGKSIPTPFTKKPFEFIIGFRRSYLLIFILYILGAIGFYVMNPNLVLFCIAGIALTAVFYYQLPEPIFYLWNSRESPARFLLRKFRHGILQCLLFAFPLLLTYAFIFSSEWFNALIVLGGILFLLPFAITLKYVAYPREINFPEVFALVLCFSFYPLILALLPFYYFKALKNLKNYL</sequence>
<dbReference type="Proteomes" id="UP000250831">
    <property type="component" value="Unassembled WGS sequence"/>
</dbReference>
<gene>
    <name evidence="2" type="ORF">DCO56_21365</name>
</gene>
<feature type="transmembrane region" description="Helical" evidence="1">
    <location>
        <begin position="212"/>
        <end position="233"/>
    </location>
</feature>
<accession>A0A363NPT6</accession>
<dbReference type="OrthoDB" id="793362at2"/>
<protein>
    <recommendedName>
        <fullName evidence="4">ABC transporter permease</fullName>
    </recommendedName>
</protein>
<evidence type="ECO:0008006" key="4">
    <source>
        <dbReference type="Google" id="ProtNLM"/>
    </source>
</evidence>
<feature type="transmembrane region" description="Helical" evidence="1">
    <location>
        <begin position="273"/>
        <end position="294"/>
    </location>
</feature>
<dbReference type="RefSeq" id="WP_108635775.1">
    <property type="nucleotide sequence ID" value="NZ_QCXX01000006.1"/>
</dbReference>
<feature type="transmembrane region" description="Helical" evidence="1">
    <location>
        <begin position="150"/>
        <end position="166"/>
    </location>
</feature>
<feature type="transmembrane region" description="Helical" evidence="1">
    <location>
        <begin position="239"/>
        <end position="261"/>
    </location>
</feature>
<feature type="transmembrane region" description="Helical" evidence="1">
    <location>
        <begin position="21"/>
        <end position="42"/>
    </location>
</feature>
<feature type="transmembrane region" description="Helical" evidence="1">
    <location>
        <begin position="48"/>
        <end position="66"/>
    </location>
</feature>
<keyword evidence="1" id="KW-0472">Membrane</keyword>
<dbReference type="EMBL" id="QCXX01000006">
    <property type="protein sequence ID" value="PUV22747.1"/>
    <property type="molecule type" value="Genomic_DNA"/>
</dbReference>
<organism evidence="2 3">
    <name type="scientific">Sphingobacterium athyrii</name>
    <dbReference type="NCBI Taxonomy" id="2152717"/>
    <lineage>
        <taxon>Bacteria</taxon>
        <taxon>Pseudomonadati</taxon>
        <taxon>Bacteroidota</taxon>
        <taxon>Sphingobacteriia</taxon>
        <taxon>Sphingobacteriales</taxon>
        <taxon>Sphingobacteriaceae</taxon>
        <taxon>Sphingobacterium</taxon>
    </lineage>
</organism>
<keyword evidence="3" id="KW-1185">Reference proteome</keyword>
<evidence type="ECO:0000313" key="2">
    <source>
        <dbReference type="EMBL" id="PUV22747.1"/>
    </source>
</evidence>
<comment type="caution">
    <text evidence="2">The sequence shown here is derived from an EMBL/GenBank/DDBJ whole genome shotgun (WGS) entry which is preliminary data.</text>
</comment>
<keyword evidence="1" id="KW-0812">Transmembrane</keyword>
<name>A0A363NPT6_9SPHI</name>
<feature type="transmembrane region" description="Helical" evidence="1">
    <location>
        <begin position="87"/>
        <end position="104"/>
    </location>
</feature>
<feature type="transmembrane region" description="Helical" evidence="1">
    <location>
        <begin position="172"/>
        <end position="191"/>
    </location>
</feature>
<evidence type="ECO:0000313" key="3">
    <source>
        <dbReference type="Proteomes" id="UP000250831"/>
    </source>
</evidence>
<dbReference type="AlphaFoldDB" id="A0A363NPT6"/>
<keyword evidence="1" id="KW-1133">Transmembrane helix</keyword>
<reference evidence="2 3" key="1">
    <citation type="submission" date="2018-04" db="EMBL/GenBank/DDBJ databases">
        <title>Sphingobacterium sp. M46 Genome.</title>
        <authorList>
            <person name="Cheng J."/>
            <person name="Li Y."/>
        </authorList>
    </citation>
    <scope>NUCLEOTIDE SEQUENCE [LARGE SCALE GENOMIC DNA]</scope>
    <source>
        <strain evidence="2 3">M46</strain>
    </source>
</reference>
<evidence type="ECO:0000256" key="1">
    <source>
        <dbReference type="SAM" id="Phobius"/>
    </source>
</evidence>
<proteinExistence type="predicted"/>
<feature type="transmembrane region" description="Helical" evidence="1">
    <location>
        <begin position="110"/>
        <end position="129"/>
    </location>
</feature>